<reference evidence="1 2" key="1">
    <citation type="submission" date="2023-08" db="EMBL/GenBank/DDBJ databases">
        <title>A Necator americanus chromosomal reference genome.</title>
        <authorList>
            <person name="Ilik V."/>
            <person name="Petrzelkova K.J."/>
            <person name="Pardy F."/>
            <person name="Fuh T."/>
            <person name="Niatou-Singa F.S."/>
            <person name="Gouil Q."/>
            <person name="Baker L."/>
            <person name="Ritchie M.E."/>
            <person name="Jex A.R."/>
            <person name="Gazzola D."/>
            <person name="Li H."/>
            <person name="Toshio Fujiwara R."/>
            <person name="Zhan B."/>
            <person name="Aroian R.V."/>
            <person name="Pafco B."/>
            <person name="Schwarz E.M."/>
        </authorList>
    </citation>
    <scope>NUCLEOTIDE SEQUENCE [LARGE SCALE GENOMIC DNA]</scope>
    <source>
        <strain evidence="1 2">Aroian</strain>
        <tissue evidence="1">Whole animal</tissue>
    </source>
</reference>
<comment type="caution">
    <text evidence="1">The sequence shown here is derived from an EMBL/GenBank/DDBJ whole genome shotgun (WGS) entry which is preliminary data.</text>
</comment>
<dbReference type="Proteomes" id="UP001303046">
    <property type="component" value="Unassembled WGS sequence"/>
</dbReference>
<keyword evidence="2" id="KW-1185">Reference proteome</keyword>
<evidence type="ECO:0000313" key="1">
    <source>
        <dbReference type="EMBL" id="KAK6760130.1"/>
    </source>
</evidence>
<dbReference type="EMBL" id="JAVFWL010000006">
    <property type="protein sequence ID" value="KAK6760130.1"/>
    <property type="molecule type" value="Genomic_DNA"/>
</dbReference>
<proteinExistence type="predicted"/>
<gene>
    <name evidence="1" type="primary">Necator_chrX.g21745</name>
    <name evidence="1" type="ORF">RB195_021584</name>
</gene>
<accession>A0ABR1EBR8</accession>
<protein>
    <submittedName>
        <fullName evidence="1">Uncharacterized protein</fullName>
    </submittedName>
</protein>
<name>A0ABR1EBR8_NECAM</name>
<sequence>MNGLFVRLLSEFIVSHMIQRLVERRKTTHKTCSRVQMTKVRTPEVVIESYECDDCCDLRLASERRRSAHGVMRSRSQTENISPFFEALCCARRRRRRRSVVNETKEKRLALSKSRLRIFGERSLDYGTYTIQQSQSLSRAPSPIRSPSLAFIARVHALTMRST</sequence>
<evidence type="ECO:0000313" key="2">
    <source>
        <dbReference type="Proteomes" id="UP001303046"/>
    </source>
</evidence>
<organism evidence="1 2">
    <name type="scientific">Necator americanus</name>
    <name type="common">Human hookworm</name>
    <dbReference type="NCBI Taxonomy" id="51031"/>
    <lineage>
        <taxon>Eukaryota</taxon>
        <taxon>Metazoa</taxon>
        <taxon>Ecdysozoa</taxon>
        <taxon>Nematoda</taxon>
        <taxon>Chromadorea</taxon>
        <taxon>Rhabditida</taxon>
        <taxon>Rhabditina</taxon>
        <taxon>Rhabditomorpha</taxon>
        <taxon>Strongyloidea</taxon>
        <taxon>Ancylostomatidae</taxon>
        <taxon>Bunostominae</taxon>
        <taxon>Necator</taxon>
    </lineage>
</organism>